<gene>
    <name evidence="2" type="ORF">DL546_001436</name>
</gene>
<dbReference type="InterPro" id="IPR003848">
    <property type="entry name" value="DUF218"/>
</dbReference>
<accession>A0A420Y475</accession>
<dbReference type="Gene3D" id="3.40.50.620">
    <property type="entry name" value="HUPs"/>
    <property type="match status" value="1"/>
</dbReference>
<evidence type="ECO:0000259" key="1">
    <source>
        <dbReference type="Pfam" id="PF02698"/>
    </source>
</evidence>
<dbReference type="Proteomes" id="UP000275385">
    <property type="component" value="Unassembled WGS sequence"/>
</dbReference>
<reference evidence="2 3" key="1">
    <citation type="submission" date="2018-08" db="EMBL/GenBank/DDBJ databases">
        <title>Draft genome of the lignicolous fungus Coniochaeta pulveracea.</title>
        <authorList>
            <person name="Borstlap C.J."/>
            <person name="De Witt R.N."/>
            <person name="Botha A."/>
            <person name="Volschenk H."/>
        </authorList>
    </citation>
    <scope>NUCLEOTIDE SEQUENCE [LARGE SCALE GENOMIC DNA]</scope>
    <source>
        <strain evidence="2 3">CAB683</strain>
    </source>
</reference>
<dbReference type="AlphaFoldDB" id="A0A420Y475"/>
<dbReference type="InterPro" id="IPR014729">
    <property type="entry name" value="Rossmann-like_a/b/a_fold"/>
</dbReference>
<dbReference type="InterPro" id="IPR051599">
    <property type="entry name" value="Cell_Envelope_Assoc"/>
</dbReference>
<protein>
    <recommendedName>
        <fullName evidence="1">DUF218 domain-containing protein</fullName>
    </recommendedName>
</protein>
<dbReference type="STRING" id="177199.A0A420Y475"/>
<dbReference type="GO" id="GO:0005886">
    <property type="term" value="C:plasma membrane"/>
    <property type="evidence" value="ECO:0007669"/>
    <property type="project" value="TreeGrafter"/>
</dbReference>
<dbReference type="EMBL" id="QVQW01000054">
    <property type="protein sequence ID" value="RKU42560.1"/>
    <property type="molecule type" value="Genomic_DNA"/>
</dbReference>
<organism evidence="2 3">
    <name type="scientific">Coniochaeta pulveracea</name>
    <dbReference type="NCBI Taxonomy" id="177199"/>
    <lineage>
        <taxon>Eukaryota</taxon>
        <taxon>Fungi</taxon>
        <taxon>Dikarya</taxon>
        <taxon>Ascomycota</taxon>
        <taxon>Pezizomycotina</taxon>
        <taxon>Sordariomycetes</taxon>
        <taxon>Sordariomycetidae</taxon>
        <taxon>Coniochaetales</taxon>
        <taxon>Coniochaetaceae</taxon>
        <taxon>Coniochaeta</taxon>
    </lineage>
</organism>
<name>A0A420Y475_9PEZI</name>
<keyword evidence="3" id="KW-1185">Reference proteome</keyword>
<dbReference type="OrthoDB" id="17725at2759"/>
<evidence type="ECO:0000313" key="2">
    <source>
        <dbReference type="EMBL" id="RKU42560.1"/>
    </source>
</evidence>
<evidence type="ECO:0000313" key="3">
    <source>
        <dbReference type="Proteomes" id="UP000275385"/>
    </source>
</evidence>
<comment type="caution">
    <text evidence="2">The sequence shown here is derived from an EMBL/GenBank/DDBJ whole genome shotgun (WGS) entry which is preliminary data.</text>
</comment>
<proteinExistence type="predicted"/>
<dbReference type="Pfam" id="PF02698">
    <property type="entry name" value="DUF218"/>
    <property type="match status" value="1"/>
</dbReference>
<dbReference type="CDD" id="cd06259">
    <property type="entry name" value="YdcF-like"/>
    <property type="match status" value="1"/>
</dbReference>
<feature type="domain" description="DUF218" evidence="1">
    <location>
        <begin position="71"/>
        <end position="193"/>
    </location>
</feature>
<sequence>MWGRGIRGISLREAEVPGAHSSVSERMCNSRDEAGTADEEIEQDATLVYNYHRMAMPLQKADAIFTLCSLDTRVAERAAQLFLEGYGEYLVFSGGVGKLTEGLFMEAEATVFARIARKMGVPDDKIIVETKSTNTGENVQFTYQLLQGLHLEPRSLILVQKPYMERRTYATFRKQWPDRDTVFTVTSPLLDFSAYPNTDNPRELVIAIMVGDLVRIQEYPARGFQIPQHVPDEVRAANERLIAKGYIGHLP</sequence>
<dbReference type="PANTHER" id="PTHR30336:SF20">
    <property type="entry name" value="DUF218 DOMAIN-CONTAINING PROTEIN"/>
    <property type="match status" value="1"/>
</dbReference>
<dbReference type="PANTHER" id="PTHR30336">
    <property type="entry name" value="INNER MEMBRANE PROTEIN, PROBABLE PERMEASE"/>
    <property type="match status" value="1"/>
</dbReference>